<dbReference type="InterPro" id="IPR011324">
    <property type="entry name" value="Cytotoxic_necrot_fac-like_cat"/>
</dbReference>
<evidence type="ECO:0000256" key="4">
    <source>
        <dbReference type="ARBA" id="ARBA00022723"/>
    </source>
</evidence>
<evidence type="ECO:0000256" key="6">
    <source>
        <dbReference type="ARBA" id="ARBA00022833"/>
    </source>
</evidence>
<comment type="catalytic activity">
    <reaction evidence="7">
        <text>adenosine + H2O + H(+) = inosine + NH4(+)</text>
        <dbReference type="Rhea" id="RHEA:24408"/>
        <dbReference type="ChEBI" id="CHEBI:15377"/>
        <dbReference type="ChEBI" id="CHEBI:15378"/>
        <dbReference type="ChEBI" id="CHEBI:16335"/>
        <dbReference type="ChEBI" id="CHEBI:17596"/>
        <dbReference type="ChEBI" id="CHEBI:28938"/>
        <dbReference type="EC" id="3.5.4.4"/>
    </reaction>
    <physiologicalReaction direction="left-to-right" evidence="7">
        <dbReference type="Rhea" id="RHEA:24409"/>
    </physiologicalReaction>
</comment>
<evidence type="ECO:0000256" key="2">
    <source>
        <dbReference type="ARBA" id="ARBA00007353"/>
    </source>
</evidence>
<sequence>MFTRINKSGPEVYRFPRIDDLGFKTFVSGRGGGVSQAPFTSLNTDLTRGDNPSDVKQNMEMIKDAAGVKAIWTPRQVHGDLLILVTDTFPDVMIEADAVATNIPGVAIAVRTADCLPVILVDPVTKTVAAIHAGRKGTELSIASKTVKTLEKELDVKAKNLHAGLGPCIRSCCYEVDEKTALYFHERCGAREGRLIDIAAANIDQLTSAGLEATNIYDCGICASCESHRFYSHRKDKGATGRFISGVAII</sequence>
<accession>A0A3B1BJB0</accession>
<comment type="catalytic activity">
    <reaction evidence="1">
        <text>inosine + phosphate = alpha-D-ribose 1-phosphate + hypoxanthine</text>
        <dbReference type="Rhea" id="RHEA:27646"/>
        <dbReference type="ChEBI" id="CHEBI:17368"/>
        <dbReference type="ChEBI" id="CHEBI:17596"/>
        <dbReference type="ChEBI" id="CHEBI:43474"/>
        <dbReference type="ChEBI" id="CHEBI:57720"/>
        <dbReference type="EC" id="2.4.2.1"/>
    </reaction>
    <physiologicalReaction direction="left-to-right" evidence="1">
        <dbReference type="Rhea" id="RHEA:27647"/>
    </physiologicalReaction>
</comment>
<evidence type="ECO:0000256" key="9">
    <source>
        <dbReference type="ARBA" id="ARBA00049893"/>
    </source>
</evidence>
<dbReference type="GO" id="GO:0005507">
    <property type="term" value="F:copper ion binding"/>
    <property type="evidence" value="ECO:0007669"/>
    <property type="project" value="TreeGrafter"/>
</dbReference>
<evidence type="ECO:0000256" key="3">
    <source>
        <dbReference type="ARBA" id="ARBA00022679"/>
    </source>
</evidence>
<evidence type="ECO:0000256" key="8">
    <source>
        <dbReference type="ARBA" id="ARBA00048968"/>
    </source>
</evidence>
<proteinExistence type="inferred from homology"/>
<dbReference type="Pfam" id="PF02578">
    <property type="entry name" value="Cu-oxidase_4"/>
    <property type="match status" value="1"/>
</dbReference>
<dbReference type="InterPro" id="IPR003730">
    <property type="entry name" value="Cu_polyphenol_OxRdtase"/>
</dbReference>
<dbReference type="EMBL" id="UOGE01000004">
    <property type="protein sequence ID" value="VAX16192.1"/>
    <property type="molecule type" value="Genomic_DNA"/>
</dbReference>
<dbReference type="AlphaFoldDB" id="A0A3B1BJB0"/>
<comment type="similarity">
    <text evidence="2">Belongs to the purine nucleoside phosphorylase YfiH/LACC1 family.</text>
</comment>
<dbReference type="SUPFAM" id="SSF64438">
    <property type="entry name" value="CNF1/YfiH-like putative cysteine hydrolases"/>
    <property type="match status" value="1"/>
</dbReference>
<dbReference type="PANTHER" id="PTHR30616:SF2">
    <property type="entry name" value="PURINE NUCLEOSIDE PHOSPHORYLASE LACC1"/>
    <property type="match status" value="1"/>
</dbReference>
<dbReference type="GO" id="GO:0017061">
    <property type="term" value="F:S-methyl-5-thioadenosine phosphorylase activity"/>
    <property type="evidence" value="ECO:0007669"/>
    <property type="project" value="UniProtKB-EC"/>
</dbReference>
<reference evidence="10" key="1">
    <citation type="submission" date="2018-06" db="EMBL/GenBank/DDBJ databases">
        <authorList>
            <person name="Zhirakovskaya E."/>
        </authorList>
    </citation>
    <scope>NUCLEOTIDE SEQUENCE</scope>
</reference>
<keyword evidence="4" id="KW-0479">Metal-binding</keyword>
<dbReference type="NCBIfam" id="TIGR00726">
    <property type="entry name" value="peptidoglycan editing factor PgeF"/>
    <property type="match status" value="1"/>
</dbReference>
<gene>
    <name evidence="10" type="ORF">MNBD_NITROSPINAE02-301</name>
</gene>
<dbReference type="InterPro" id="IPR038371">
    <property type="entry name" value="Cu_polyphenol_OxRdtase_sf"/>
</dbReference>
<name>A0A3B1BJB0_9ZZZZ</name>
<dbReference type="GO" id="GO:0016787">
    <property type="term" value="F:hydrolase activity"/>
    <property type="evidence" value="ECO:0007669"/>
    <property type="project" value="UniProtKB-KW"/>
</dbReference>
<comment type="catalytic activity">
    <reaction evidence="8">
        <text>adenosine + phosphate = alpha-D-ribose 1-phosphate + adenine</text>
        <dbReference type="Rhea" id="RHEA:27642"/>
        <dbReference type="ChEBI" id="CHEBI:16335"/>
        <dbReference type="ChEBI" id="CHEBI:16708"/>
        <dbReference type="ChEBI" id="CHEBI:43474"/>
        <dbReference type="ChEBI" id="CHEBI:57720"/>
        <dbReference type="EC" id="2.4.2.1"/>
    </reaction>
    <physiologicalReaction direction="left-to-right" evidence="8">
        <dbReference type="Rhea" id="RHEA:27643"/>
    </physiologicalReaction>
</comment>
<dbReference type="Gene3D" id="3.60.140.10">
    <property type="entry name" value="CNF1/YfiH-like putative cysteine hydrolases"/>
    <property type="match status" value="1"/>
</dbReference>
<keyword evidence="5" id="KW-0378">Hydrolase</keyword>
<evidence type="ECO:0000313" key="10">
    <source>
        <dbReference type="EMBL" id="VAX16192.1"/>
    </source>
</evidence>
<organism evidence="10">
    <name type="scientific">hydrothermal vent metagenome</name>
    <dbReference type="NCBI Taxonomy" id="652676"/>
    <lineage>
        <taxon>unclassified sequences</taxon>
        <taxon>metagenomes</taxon>
        <taxon>ecological metagenomes</taxon>
    </lineage>
</organism>
<comment type="catalytic activity">
    <reaction evidence="9">
        <text>S-methyl-5'-thioadenosine + phosphate = 5-(methylsulfanyl)-alpha-D-ribose 1-phosphate + adenine</text>
        <dbReference type="Rhea" id="RHEA:11852"/>
        <dbReference type="ChEBI" id="CHEBI:16708"/>
        <dbReference type="ChEBI" id="CHEBI:17509"/>
        <dbReference type="ChEBI" id="CHEBI:43474"/>
        <dbReference type="ChEBI" id="CHEBI:58533"/>
        <dbReference type="EC" id="2.4.2.28"/>
    </reaction>
    <physiologicalReaction direction="left-to-right" evidence="9">
        <dbReference type="Rhea" id="RHEA:11853"/>
    </physiologicalReaction>
</comment>
<dbReference type="CDD" id="cd16833">
    <property type="entry name" value="YfiH"/>
    <property type="match status" value="1"/>
</dbReference>
<evidence type="ECO:0000256" key="5">
    <source>
        <dbReference type="ARBA" id="ARBA00022801"/>
    </source>
</evidence>
<keyword evidence="3" id="KW-0808">Transferase</keyword>
<keyword evidence="6" id="KW-0862">Zinc</keyword>
<dbReference type="PANTHER" id="PTHR30616">
    <property type="entry name" value="UNCHARACTERIZED PROTEIN YFIH"/>
    <property type="match status" value="1"/>
</dbReference>
<protein>
    <submittedName>
        <fullName evidence="10">FIG00003370: Multicopper polyphenol oxidase</fullName>
    </submittedName>
</protein>
<evidence type="ECO:0000256" key="1">
    <source>
        <dbReference type="ARBA" id="ARBA00000553"/>
    </source>
</evidence>
<evidence type="ECO:0000256" key="7">
    <source>
        <dbReference type="ARBA" id="ARBA00047989"/>
    </source>
</evidence>